<keyword evidence="2" id="KW-0539">Nucleus</keyword>
<dbReference type="PANTHER" id="PTHR45915">
    <property type="entry name" value="TRANSCRIPTION INTERMEDIARY FACTOR"/>
    <property type="match status" value="1"/>
</dbReference>
<protein>
    <recommendedName>
        <fullName evidence="4">DDT domain-containing protein</fullName>
    </recommendedName>
</protein>
<name>A0A060YF46_ONCMY</name>
<evidence type="ECO:0000256" key="1">
    <source>
        <dbReference type="ARBA" id="ARBA00004123"/>
    </source>
</evidence>
<dbReference type="Proteomes" id="UP000193380">
    <property type="component" value="Unassembled WGS sequence"/>
</dbReference>
<evidence type="ECO:0000313" key="6">
    <source>
        <dbReference type="Proteomes" id="UP000193380"/>
    </source>
</evidence>
<reference evidence="5" key="2">
    <citation type="submission" date="2014-03" db="EMBL/GenBank/DDBJ databases">
        <authorList>
            <person name="Genoscope - CEA"/>
        </authorList>
    </citation>
    <scope>NUCLEOTIDE SEQUENCE</scope>
</reference>
<dbReference type="STRING" id="8022.A0A060YF46"/>
<dbReference type="GO" id="GO:0005634">
    <property type="term" value="C:nucleus"/>
    <property type="evidence" value="ECO:0007669"/>
    <property type="project" value="UniProtKB-SubCell"/>
</dbReference>
<dbReference type="PaxDb" id="8022-A0A060YF46"/>
<dbReference type="InterPro" id="IPR018501">
    <property type="entry name" value="DDT_dom"/>
</dbReference>
<proteinExistence type="predicted"/>
<dbReference type="PANTHER" id="PTHR45915:SF1">
    <property type="entry name" value="BROMODOMAIN ADJACENT TO ZINC FINGER DOMAIN PROTEIN 2B"/>
    <property type="match status" value="1"/>
</dbReference>
<evidence type="ECO:0000313" key="5">
    <source>
        <dbReference type="EMBL" id="CDQ90346.1"/>
    </source>
</evidence>
<feature type="region of interest" description="Disordered" evidence="3">
    <location>
        <begin position="1"/>
        <end position="29"/>
    </location>
</feature>
<comment type="subcellular location">
    <subcellularLocation>
        <location evidence="1">Nucleus</location>
    </subcellularLocation>
</comment>
<dbReference type="AlphaFoldDB" id="A0A060YF46"/>
<dbReference type="Pfam" id="PF02791">
    <property type="entry name" value="DDT"/>
    <property type="match status" value="1"/>
</dbReference>
<sequence length="220" mass="24416">MLMKAVEARKKAEERERLRQEKRDEKRLNKERKLELRRLELEIARELKKPNEDMCLADHKPLPEFSRIPGLILPGGAVSDCLMLMQFLRGFGKVLGFDVGVDVPTLGMLQEGLLNVGDSMGHVQDLLVRLLSLAVCDPGLPPGHKTKTMLGDHLTNVGINRDNVSEVLQMYMGAYCGQTDLAELALSLKTKAFQAHTPAQKASILGFLANELACSKSVVR</sequence>
<reference evidence="5" key="1">
    <citation type="journal article" date="2014" name="Nat. Commun.">
        <title>The rainbow trout genome provides novel insights into evolution after whole-genome duplication in vertebrates.</title>
        <authorList>
            <person name="Berthelot C."/>
            <person name="Brunet F."/>
            <person name="Chalopin D."/>
            <person name="Juanchich A."/>
            <person name="Bernard M."/>
            <person name="Noel B."/>
            <person name="Bento P."/>
            <person name="Da Silva C."/>
            <person name="Labadie K."/>
            <person name="Alberti A."/>
            <person name="Aury J.M."/>
            <person name="Louis A."/>
            <person name="Dehais P."/>
            <person name="Bardou P."/>
            <person name="Montfort J."/>
            <person name="Klopp C."/>
            <person name="Cabau C."/>
            <person name="Gaspin C."/>
            <person name="Thorgaard G.H."/>
            <person name="Boussaha M."/>
            <person name="Quillet E."/>
            <person name="Guyomard R."/>
            <person name="Galiana D."/>
            <person name="Bobe J."/>
            <person name="Volff J.N."/>
            <person name="Genet C."/>
            <person name="Wincker P."/>
            <person name="Jaillon O."/>
            <person name="Roest Crollius H."/>
            <person name="Guiguen Y."/>
        </authorList>
    </citation>
    <scope>NUCLEOTIDE SEQUENCE [LARGE SCALE GENOMIC DNA]</scope>
</reference>
<gene>
    <name evidence="5" type="ORF">GSONMT00031232001</name>
</gene>
<evidence type="ECO:0000256" key="3">
    <source>
        <dbReference type="SAM" id="MobiDB-lite"/>
    </source>
</evidence>
<dbReference type="GO" id="GO:0000785">
    <property type="term" value="C:chromatin"/>
    <property type="evidence" value="ECO:0007669"/>
    <property type="project" value="TreeGrafter"/>
</dbReference>
<accession>A0A060YF46</accession>
<dbReference type="SMART" id="SM00571">
    <property type="entry name" value="DDT"/>
    <property type="match status" value="1"/>
</dbReference>
<evidence type="ECO:0000256" key="2">
    <source>
        <dbReference type="ARBA" id="ARBA00023242"/>
    </source>
</evidence>
<dbReference type="PROSITE" id="PS50827">
    <property type="entry name" value="DDT"/>
    <property type="match status" value="1"/>
</dbReference>
<feature type="domain" description="DDT" evidence="4">
    <location>
        <begin position="75"/>
        <end position="140"/>
    </location>
</feature>
<dbReference type="EMBL" id="FR910420">
    <property type="protein sequence ID" value="CDQ90346.1"/>
    <property type="molecule type" value="Genomic_DNA"/>
</dbReference>
<organism evidence="5 6">
    <name type="scientific">Oncorhynchus mykiss</name>
    <name type="common">Rainbow trout</name>
    <name type="synonym">Salmo gairdneri</name>
    <dbReference type="NCBI Taxonomy" id="8022"/>
    <lineage>
        <taxon>Eukaryota</taxon>
        <taxon>Metazoa</taxon>
        <taxon>Chordata</taxon>
        <taxon>Craniata</taxon>
        <taxon>Vertebrata</taxon>
        <taxon>Euteleostomi</taxon>
        <taxon>Actinopterygii</taxon>
        <taxon>Neopterygii</taxon>
        <taxon>Teleostei</taxon>
        <taxon>Protacanthopterygii</taxon>
        <taxon>Salmoniformes</taxon>
        <taxon>Salmonidae</taxon>
        <taxon>Salmoninae</taxon>
        <taxon>Oncorhynchus</taxon>
    </lineage>
</organism>
<evidence type="ECO:0000259" key="4">
    <source>
        <dbReference type="PROSITE" id="PS50827"/>
    </source>
</evidence>